<evidence type="ECO:0000313" key="2">
    <source>
        <dbReference type="Proteomes" id="UP000014062"/>
    </source>
</evidence>
<proteinExistence type="predicted"/>
<evidence type="ECO:0000313" key="1">
    <source>
        <dbReference type="EMBL" id="EOY46100.1"/>
    </source>
</evidence>
<organism evidence="1 2">
    <name type="scientific">Streptomyces lividans 1326</name>
    <dbReference type="NCBI Taxonomy" id="1200984"/>
    <lineage>
        <taxon>Bacteria</taxon>
        <taxon>Bacillati</taxon>
        <taxon>Actinomycetota</taxon>
        <taxon>Actinomycetes</taxon>
        <taxon>Kitasatosporales</taxon>
        <taxon>Streptomycetaceae</taxon>
        <taxon>Streptomyces</taxon>
    </lineage>
</organism>
<dbReference type="EMBL" id="CM001889">
    <property type="protein sequence ID" value="EOY46100.1"/>
    <property type="molecule type" value="Genomic_DNA"/>
</dbReference>
<gene>
    <name evidence="1" type="ORF">SLI_1383</name>
</gene>
<protein>
    <submittedName>
        <fullName evidence="1">Uncharacterized protein</fullName>
    </submittedName>
</protein>
<accession>A0A7U9DPI9</accession>
<reference evidence="2" key="1">
    <citation type="journal article" date="2013" name="Genome Biol. Evol.">
        <title>The genome sequence of Streptomyces lividans 66 reveals a novel tRNA-dependent peptide biosynthetic system within a metal-related genomic island.</title>
        <authorList>
            <person name="Cruz-Morales P."/>
            <person name="Vijgenboom E."/>
            <person name="Iruegas-Bocardo F."/>
            <person name="Girard G."/>
            <person name="Yanez-Guerra L.A."/>
            <person name="Ramos-Aboites H.E."/>
            <person name="Pernodet J.L."/>
            <person name="Anne J."/>
            <person name="van Wezel G.P."/>
            <person name="Barona-Gomez F."/>
        </authorList>
    </citation>
    <scope>NUCLEOTIDE SEQUENCE [LARGE SCALE GENOMIC DNA]</scope>
    <source>
        <strain evidence="2">1326</strain>
    </source>
</reference>
<sequence>MERNMYVNVVRHHDRECERATPLVGKGGAATFATVMLMNGP</sequence>
<dbReference type="AlphaFoldDB" id="A0A7U9DPI9"/>
<name>A0A7U9DPI9_STRLI</name>
<dbReference type="Proteomes" id="UP000014062">
    <property type="component" value="Chromosome"/>
</dbReference>